<gene>
    <name evidence="1" type="ORF">F4821DRAFT_280733</name>
</gene>
<sequence length="1009" mass="110669">MPVETLSITVVDLVDQWATKTPHATAAAWQGEVLTYADLRNASLHTSSALLSAGVVPGAKIPLLTQMSLEMLPAIIGILRTGACYVPIDIAAWSRDRISATIEAVSSPIILATGSVYDLSIAGTVYFEKVWLKAPFNTDTGLYDQLDSIRRGQAAEDLAYVIFTSGTTGKPKGVMVPHRAIYNLVSLKEGNVIKITPEKRILLTFSIAFDGCAGIVWSTLTNGGTLVMASSSDFPERAATCHTLILTPSMLATLSPSKDYISVQEIFLGGEAPSLPVVRQWITPTRKVFNAYGPSEATVAVTVAEMDPNEEPTLGDVIPGVTLVLVDEDMQEAELGEIMIAGPCLAAGYMGNPELTAKKFIEWHGERFYRTGDRAKRTDRGLVWAGRVDRLVKNRGFLVNLESEVEPALSRFSPVRAAAAFIWRNKLIGCVQPEDVPLDELRAYMKKNFDHFIVPDELLAMKTFPLTTNSKVNLDAIHAQLDGRTSDDELLPVEQDMSAYDILRFAFSSVLHVSMKGLGEDSSFMKLGGNSLTAIKLSQLLRKHGYQVSIAYILKADTINHIKNGLKREDESLAQGTDQAPDSRSVPMTDMQKVMVSQSQKDISRNCILLRLKYRGPNAPSPSELHDACTKVLSRHSIFKTQFDLATWTQSSLGKINLSWKEVIADEPEYESTITSHEDQVWSELEAGAALSLDIPYCNMTCISVPDRKAVAIIWQVHHVLTDGFSNGLILQDLGKVLSGVQEQSAAPRYGDFALFYQQYKRDNFDRAVQHWTQMLEPLITATPLAIPAPKAPAKSSALVHIQRFPTAVNKQTLDAAVHALGVSPATLVFAAWALALRKTTDSSIVSFSLSLSGRLLPWPSAPFLAGSMNVRAPFCTSVLGDTGIHGWLGKLHAELVDVSELQNLCASLPEDVLSPEDATVYFNTMAQSFIGMDAPSDDWEIRDMQRPWVPLVWQVYADRQEIVCALEIDTELVDLTWAQKIGAVAVRMLEELVVAKPGAIIMELLQKD</sequence>
<organism evidence="1 2">
    <name type="scientific">Hypoxylon rubiginosum</name>
    <dbReference type="NCBI Taxonomy" id="110542"/>
    <lineage>
        <taxon>Eukaryota</taxon>
        <taxon>Fungi</taxon>
        <taxon>Dikarya</taxon>
        <taxon>Ascomycota</taxon>
        <taxon>Pezizomycotina</taxon>
        <taxon>Sordariomycetes</taxon>
        <taxon>Xylariomycetidae</taxon>
        <taxon>Xylariales</taxon>
        <taxon>Hypoxylaceae</taxon>
        <taxon>Hypoxylon</taxon>
    </lineage>
</organism>
<evidence type="ECO:0000313" key="1">
    <source>
        <dbReference type="EMBL" id="KAI6091572.1"/>
    </source>
</evidence>
<dbReference type="EMBL" id="MU394286">
    <property type="protein sequence ID" value="KAI6091572.1"/>
    <property type="molecule type" value="Genomic_DNA"/>
</dbReference>
<keyword evidence="2" id="KW-1185">Reference proteome</keyword>
<dbReference type="Proteomes" id="UP001497680">
    <property type="component" value="Unassembled WGS sequence"/>
</dbReference>
<reference evidence="1 2" key="1">
    <citation type="journal article" date="2022" name="New Phytol.">
        <title>Ecological generalism drives hyperdiversity of secondary metabolite gene clusters in xylarialean endophytes.</title>
        <authorList>
            <person name="Franco M.E.E."/>
            <person name="Wisecaver J.H."/>
            <person name="Arnold A.E."/>
            <person name="Ju Y.M."/>
            <person name="Slot J.C."/>
            <person name="Ahrendt S."/>
            <person name="Moore L.P."/>
            <person name="Eastman K.E."/>
            <person name="Scott K."/>
            <person name="Konkel Z."/>
            <person name="Mondo S.J."/>
            <person name="Kuo A."/>
            <person name="Hayes R.D."/>
            <person name="Haridas S."/>
            <person name="Andreopoulos B."/>
            <person name="Riley R."/>
            <person name="LaButti K."/>
            <person name="Pangilinan J."/>
            <person name="Lipzen A."/>
            <person name="Amirebrahimi M."/>
            <person name="Yan J."/>
            <person name="Adam C."/>
            <person name="Keymanesh K."/>
            <person name="Ng V."/>
            <person name="Louie K."/>
            <person name="Northen T."/>
            <person name="Drula E."/>
            <person name="Henrissat B."/>
            <person name="Hsieh H.M."/>
            <person name="Youens-Clark K."/>
            <person name="Lutzoni F."/>
            <person name="Miadlikowska J."/>
            <person name="Eastwood D.C."/>
            <person name="Hamelin R.C."/>
            <person name="Grigoriev I.V."/>
            <person name="U'Ren J.M."/>
        </authorList>
    </citation>
    <scope>NUCLEOTIDE SEQUENCE [LARGE SCALE GENOMIC DNA]</scope>
    <source>
        <strain evidence="1 2">ER1909</strain>
    </source>
</reference>
<protein>
    <submittedName>
        <fullName evidence="1">Nonribosomal peptide synthase</fullName>
    </submittedName>
</protein>
<proteinExistence type="predicted"/>
<name>A0ACC0DGT6_9PEZI</name>
<accession>A0ACC0DGT6</accession>
<evidence type="ECO:0000313" key="2">
    <source>
        <dbReference type="Proteomes" id="UP001497680"/>
    </source>
</evidence>
<comment type="caution">
    <text evidence="1">The sequence shown here is derived from an EMBL/GenBank/DDBJ whole genome shotgun (WGS) entry which is preliminary data.</text>
</comment>